<accession>A0ABM9VQY9</accession>
<name>A0ABM9VQY9_9RHOB</name>
<evidence type="ECO:0000313" key="2">
    <source>
        <dbReference type="Proteomes" id="UP000182045"/>
    </source>
</evidence>
<evidence type="ECO:0000313" key="1">
    <source>
        <dbReference type="EMBL" id="CUX79984.1"/>
    </source>
</evidence>
<comment type="caution">
    <text evidence="1">The sequence shown here is derived from an EMBL/GenBank/DDBJ whole genome shotgun (WGS) entry which is preliminary data.</text>
</comment>
<organism evidence="1 2">
    <name type="scientific">Roseibaca calidilacus</name>
    <dbReference type="NCBI Taxonomy" id="1666912"/>
    <lineage>
        <taxon>Bacteria</taxon>
        <taxon>Pseudomonadati</taxon>
        <taxon>Pseudomonadota</taxon>
        <taxon>Alphaproteobacteria</taxon>
        <taxon>Rhodobacterales</taxon>
        <taxon>Paracoccaceae</taxon>
        <taxon>Roseinatronobacter</taxon>
    </lineage>
</organism>
<reference evidence="1 2" key="1">
    <citation type="submission" date="2016-01" db="EMBL/GenBank/DDBJ databases">
        <authorList>
            <person name="Varghese N."/>
        </authorList>
    </citation>
    <scope>NUCLEOTIDE SEQUENCE [LARGE SCALE GENOMIC DNA]</scope>
    <source>
        <strain evidence="1 2">HL-91</strain>
    </source>
</reference>
<sequence>MRRFLFTLYSGLFRRASALMQLQHFAGLAGTRDAAVMALHRRVPRRFCARDSPPNQVHRDGLGRGRFAPCVWIWPRRSVIRAGFGLVMLCAGTSAPQAQSDAGFCLPLTPPLLPSDARLMREFADLLRDEFEHYLSEVTGYFRCLDDERARAWREAAEVTAQYGAFLETLRAAPP</sequence>
<proteinExistence type="predicted"/>
<dbReference type="EMBL" id="FBYC01000003">
    <property type="protein sequence ID" value="CUX79984.1"/>
    <property type="molecule type" value="Genomic_DNA"/>
</dbReference>
<gene>
    <name evidence="1" type="ORF">Ga0058931_0682</name>
</gene>
<dbReference type="Proteomes" id="UP000182045">
    <property type="component" value="Unassembled WGS sequence"/>
</dbReference>
<protein>
    <submittedName>
        <fullName evidence="1">Uncharacterized protein</fullName>
    </submittedName>
</protein>
<keyword evidence="2" id="KW-1185">Reference proteome</keyword>